<reference evidence="1" key="1">
    <citation type="submission" date="2015-07" db="EMBL/GenBank/DDBJ databases">
        <title>MeaNS - Measles Nucleotide Surveillance Program.</title>
        <authorList>
            <person name="Tran T."/>
            <person name="Druce J."/>
        </authorList>
    </citation>
    <scope>NUCLEOTIDE SEQUENCE</scope>
    <source>
        <strain evidence="1">UCB-OBI-ISO-001</strain>
        <tissue evidence="1">Gonad</tissue>
    </source>
</reference>
<proteinExistence type="predicted"/>
<organism evidence="1">
    <name type="scientific">Octopus bimaculoides</name>
    <name type="common">California two-spotted octopus</name>
    <dbReference type="NCBI Taxonomy" id="37653"/>
    <lineage>
        <taxon>Eukaryota</taxon>
        <taxon>Metazoa</taxon>
        <taxon>Spiralia</taxon>
        <taxon>Lophotrochozoa</taxon>
        <taxon>Mollusca</taxon>
        <taxon>Cephalopoda</taxon>
        <taxon>Coleoidea</taxon>
        <taxon>Octopodiformes</taxon>
        <taxon>Octopoda</taxon>
        <taxon>Incirrata</taxon>
        <taxon>Octopodidae</taxon>
        <taxon>Octopus</taxon>
    </lineage>
</organism>
<evidence type="ECO:0000313" key="1">
    <source>
        <dbReference type="EMBL" id="KOF78504.1"/>
    </source>
</evidence>
<dbReference type="EMBL" id="KQ421067">
    <property type="protein sequence ID" value="KOF78504.1"/>
    <property type="molecule type" value="Genomic_DNA"/>
</dbReference>
<dbReference type="AlphaFoldDB" id="A0A0L8GNQ6"/>
<protein>
    <submittedName>
        <fullName evidence="1">Uncharacterized protein</fullName>
    </submittedName>
</protein>
<gene>
    <name evidence="1" type="ORF">OCBIM_22030687mg</name>
</gene>
<name>A0A0L8GNQ6_OCTBM</name>
<accession>A0A0L8GNQ6</accession>
<sequence>MDVSYLKMQELKSETFSQLCLQETEKKSSEQQLFLVLYQVQVC</sequence>